<dbReference type="AlphaFoldDB" id="A0A1B6FGZ8"/>
<organism evidence="2">
    <name type="scientific">Cuerna arida</name>
    <dbReference type="NCBI Taxonomy" id="1464854"/>
    <lineage>
        <taxon>Eukaryota</taxon>
        <taxon>Metazoa</taxon>
        <taxon>Ecdysozoa</taxon>
        <taxon>Arthropoda</taxon>
        <taxon>Hexapoda</taxon>
        <taxon>Insecta</taxon>
        <taxon>Pterygota</taxon>
        <taxon>Neoptera</taxon>
        <taxon>Paraneoptera</taxon>
        <taxon>Hemiptera</taxon>
        <taxon>Auchenorrhyncha</taxon>
        <taxon>Membracoidea</taxon>
        <taxon>Cicadellidae</taxon>
        <taxon>Cicadellinae</taxon>
        <taxon>Proconiini</taxon>
        <taxon>Cuerna</taxon>
    </lineage>
</organism>
<feature type="non-terminal residue" evidence="2">
    <location>
        <position position="128"/>
    </location>
</feature>
<sequence length="128" mass="14123">MQESITKKDDIILDITGDSDEECQVIGFFQKDLGPVFDLTADEDEERIEDQQGLANSKEEPTSSKCEKMSPKEENNIKIEQGSISVSPEKGESSGTVPSKNFRNFDKCLEKAVSEIKKGGSLIEVAAY</sequence>
<name>A0A1B6FGZ8_9HEMI</name>
<feature type="region of interest" description="Disordered" evidence="1">
    <location>
        <begin position="45"/>
        <end position="98"/>
    </location>
</feature>
<reference evidence="2" key="1">
    <citation type="submission" date="2015-11" db="EMBL/GenBank/DDBJ databases">
        <title>De novo transcriptome assembly of four potential Pierce s Disease insect vectors from Arizona vineyards.</title>
        <authorList>
            <person name="Tassone E.E."/>
        </authorList>
    </citation>
    <scope>NUCLEOTIDE SEQUENCE</scope>
</reference>
<evidence type="ECO:0000256" key="1">
    <source>
        <dbReference type="SAM" id="MobiDB-lite"/>
    </source>
</evidence>
<feature type="compositionally biased region" description="Basic and acidic residues" evidence="1">
    <location>
        <begin position="57"/>
        <end position="77"/>
    </location>
</feature>
<accession>A0A1B6FGZ8</accession>
<dbReference type="EMBL" id="GECZ01020314">
    <property type="protein sequence ID" value="JAS49455.1"/>
    <property type="molecule type" value="Transcribed_RNA"/>
</dbReference>
<gene>
    <name evidence="2" type="ORF">g.4878</name>
</gene>
<proteinExistence type="predicted"/>
<protein>
    <submittedName>
        <fullName evidence="2">Uncharacterized protein</fullName>
    </submittedName>
</protein>
<evidence type="ECO:0000313" key="2">
    <source>
        <dbReference type="EMBL" id="JAS49455.1"/>
    </source>
</evidence>